<dbReference type="InterPro" id="IPR035979">
    <property type="entry name" value="RBD_domain_sf"/>
</dbReference>
<evidence type="ECO:0000259" key="4">
    <source>
        <dbReference type="PROSITE" id="PS50102"/>
    </source>
</evidence>
<feature type="compositionally biased region" description="Basic and acidic residues" evidence="3">
    <location>
        <begin position="452"/>
        <end position="467"/>
    </location>
</feature>
<dbReference type="Gene3D" id="3.30.70.330">
    <property type="match status" value="2"/>
</dbReference>
<feature type="region of interest" description="Disordered" evidence="3">
    <location>
        <begin position="1"/>
        <end position="54"/>
    </location>
</feature>
<dbReference type="Proteomes" id="UP000030680">
    <property type="component" value="Unassembled WGS sequence"/>
</dbReference>
<reference evidence="6" key="1">
    <citation type="journal article" date="2013" name="Science">
        <title>Gene transfer from bacteria and archaea facilitated evolution of an extremophilic eukaryote.</title>
        <authorList>
            <person name="Schonknecht G."/>
            <person name="Chen W.H."/>
            <person name="Ternes C.M."/>
            <person name="Barbier G.G."/>
            <person name="Shrestha R.P."/>
            <person name="Stanke M."/>
            <person name="Brautigam A."/>
            <person name="Baker B.J."/>
            <person name="Banfield J.F."/>
            <person name="Garavito R.M."/>
            <person name="Carr K."/>
            <person name="Wilkerson C."/>
            <person name="Rensing S.A."/>
            <person name="Gagneul D."/>
            <person name="Dickenson N.E."/>
            <person name="Oesterhelt C."/>
            <person name="Lercher M.J."/>
            <person name="Weber A.P."/>
        </authorList>
    </citation>
    <scope>NUCLEOTIDE SEQUENCE [LARGE SCALE GENOMIC DNA]</scope>
    <source>
        <strain evidence="6">074W</strain>
    </source>
</reference>
<organism evidence="5 6">
    <name type="scientific">Galdieria sulphuraria</name>
    <name type="common">Red alga</name>
    <dbReference type="NCBI Taxonomy" id="130081"/>
    <lineage>
        <taxon>Eukaryota</taxon>
        <taxon>Rhodophyta</taxon>
        <taxon>Bangiophyceae</taxon>
        <taxon>Galdieriales</taxon>
        <taxon>Galdieriaceae</taxon>
        <taxon>Galdieria</taxon>
    </lineage>
</organism>
<feature type="domain" description="RRM" evidence="4">
    <location>
        <begin position="152"/>
        <end position="223"/>
    </location>
</feature>
<sequence>MSEVSWEAGRSPVQPGKDHKSSSSEQDEILRRDEVNSSNKILSNPSSEAEEDGTRHRQLYVGNIPPDATVPQIQKLFEEFQPIARVDLKSGFAFVFLEDGEQAERAIRLLNGTKNEELFGFRTLKVEYAKDASLVKQREEERKRRAERNPTESLFVTNFPSYFRERDLERIFDQFGKVVNVEIIRSYAFVTFASIKDASFAYEKMHHFTLDDGRELHVEYVTANRVGRRLPRERESRFGYRRRSPRRHPSTSPPRRRAPRSRSGSLDREDKRRRLADYRVGSERKYYSRRTGARILSPQRERSPSRFVSEYSRMTRSPPVGRDLRREYRGDEKDRTMRRREIGGSNRNFSQEGGSPQYSHRRESPTPPRDRENSPITRRAAERRELPQRRIHSPVDSDYSRHRDKSGLPEASRREGYREVDREPHINHNGEGQARSSPDRYDNRRHSFRPMRSYEERDYQRRDRSSTENRNSGRRRSVEGRAR</sequence>
<evidence type="ECO:0000313" key="6">
    <source>
        <dbReference type="Proteomes" id="UP000030680"/>
    </source>
</evidence>
<dbReference type="STRING" id="130081.M2W681"/>
<dbReference type="InterPro" id="IPR050502">
    <property type="entry name" value="Euk_RNA-bind_prot"/>
</dbReference>
<dbReference type="PROSITE" id="PS50102">
    <property type="entry name" value="RRM"/>
    <property type="match status" value="2"/>
</dbReference>
<dbReference type="SMART" id="SM00360">
    <property type="entry name" value="RRM"/>
    <property type="match status" value="2"/>
</dbReference>
<feature type="compositionally biased region" description="Polar residues" evidence="3">
    <location>
        <begin position="36"/>
        <end position="47"/>
    </location>
</feature>
<dbReference type="CDD" id="cd00590">
    <property type="entry name" value="RRM_SF"/>
    <property type="match status" value="2"/>
</dbReference>
<dbReference type="GO" id="GO:0005634">
    <property type="term" value="C:nucleus"/>
    <property type="evidence" value="ECO:0007669"/>
    <property type="project" value="TreeGrafter"/>
</dbReference>
<dbReference type="GO" id="GO:0003729">
    <property type="term" value="F:mRNA binding"/>
    <property type="evidence" value="ECO:0007669"/>
    <property type="project" value="TreeGrafter"/>
</dbReference>
<dbReference type="Pfam" id="PF00076">
    <property type="entry name" value="RRM_1"/>
    <property type="match status" value="2"/>
</dbReference>
<dbReference type="SUPFAM" id="SSF54928">
    <property type="entry name" value="RNA-binding domain, RBD"/>
    <property type="match status" value="2"/>
</dbReference>
<dbReference type="Gramene" id="EME31266">
    <property type="protein sequence ID" value="EME31266"/>
    <property type="gene ID" value="Gasu_15060"/>
</dbReference>
<dbReference type="PANTHER" id="PTHR48025:SF1">
    <property type="entry name" value="RRM DOMAIN-CONTAINING PROTEIN"/>
    <property type="match status" value="1"/>
</dbReference>
<dbReference type="AlphaFoldDB" id="M2W681"/>
<dbReference type="EMBL" id="KB454493">
    <property type="protein sequence ID" value="EME31266.1"/>
    <property type="molecule type" value="Genomic_DNA"/>
</dbReference>
<feature type="region of interest" description="Disordered" evidence="3">
    <location>
        <begin position="232"/>
        <end position="483"/>
    </location>
</feature>
<dbReference type="KEGG" id="gsl:Gasu_15060"/>
<evidence type="ECO:0000256" key="3">
    <source>
        <dbReference type="SAM" id="MobiDB-lite"/>
    </source>
</evidence>
<dbReference type="OrthoDB" id="5970at2759"/>
<keyword evidence="6" id="KW-1185">Reference proteome</keyword>
<feature type="compositionally biased region" description="Basic and acidic residues" evidence="3">
    <location>
        <begin position="322"/>
        <end position="342"/>
    </location>
</feature>
<dbReference type="eggNOG" id="KOG0106">
    <property type="taxonomic scope" value="Eukaryota"/>
</dbReference>
<feature type="compositionally biased region" description="Basic and acidic residues" evidence="3">
    <location>
        <begin position="16"/>
        <end position="35"/>
    </location>
</feature>
<evidence type="ECO:0000256" key="2">
    <source>
        <dbReference type="PROSITE-ProRule" id="PRU00176"/>
    </source>
</evidence>
<feature type="domain" description="RRM" evidence="4">
    <location>
        <begin position="57"/>
        <end position="131"/>
    </location>
</feature>
<evidence type="ECO:0000256" key="1">
    <source>
        <dbReference type="ARBA" id="ARBA00022884"/>
    </source>
</evidence>
<dbReference type="RefSeq" id="XP_005707786.1">
    <property type="nucleotide sequence ID" value="XM_005707729.1"/>
</dbReference>
<accession>M2W681</accession>
<keyword evidence="1 2" id="KW-0694">RNA-binding</keyword>
<feature type="compositionally biased region" description="Basic and acidic residues" evidence="3">
    <location>
        <begin position="265"/>
        <end position="286"/>
    </location>
</feature>
<feature type="compositionally biased region" description="Basic and acidic residues" evidence="3">
    <location>
        <begin position="360"/>
        <end position="428"/>
    </location>
</feature>
<dbReference type="OMA" id="REPHINH"/>
<evidence type="ECO:0000313" key="5">
    <source>
        <dbReference type="EMBL" id="EME31266.1"/>
    </source>
</evidence>
<feature type="compositionally biased region" description="Polar residues" evidence="3">
    <location>
        <begin position="345"/>
        <end position="358"/>
    </location>
</feature>
<dbReference type="PANTHER" id="PTHR48025">
    <property type="entry name" value="OS02G0815200 PROTEIN"/>
    <property type="match status" value="1"/>
</dbReference>
<gene>
    <name evidence="5" type="ORF">Gasu_15060</name>
</gene>
<dbReference type="GeneID" id="17089926"/>
<dbReference type="InterPro" id="IPR000504">
    <property type="entry name" value="RRM_dom"/>
</dbReference>
<name>M2W681_GALSU</name>
<protein>
    <submittedName>
        <fullName evidence="5">Arginine/serine-rich splicing factor, putative</fullName>
    </submittedName>
</protein>
<proteinExistence type="predicted"/>
<dbReference type="InterPro" id="IPR012677">
    <property type="entry name" value="Nucleotide-bd_a/b_plait_sf"/>
</dbReference>
<feature type="compositionally biased region" description="Basic residues" evidence="3">
    <location>
        <begin position="239"/>
        <end position="260"/>
    </location>
</feature>